<gene>
    <name evidence="1" type="ORF">SISSUDRAFT_1060621</name>
</gene>
<dbReference type="EMBL" id="KV428037">
    <property type="protein sequence ID" value="KZT40121.1"/>
    <property type="molecule type" value="Genomic_DNA"/>
</dbReference>
<accession>A0A166EZQ0</accession>
<protein>
    <submittedName>
        <fullName evidence="1">Uncharacterized protein</fullName>
    </submittedName>
</protein>
<keyword evidence="2" id="KW-1185">Reference proteome</keyword>
<evidence type="ECO:0000313" key="1">
    <source>
        <dbReference type="EMBL" id="KZT40121.1"/>
    </source>
</evidence>
<dbReference type="Proteomes" id="UP000076798">
    <property type="component" value="Unassembled WGS sequence"/>
</dbReference>
<organism evidence="1 2">
    <name type="scientific">Sistotremastrum suecicum HHB10207 ss-3</name>
    <dbReference type="NCBI Taxonomy" id="1314776"/>
    <lineage>
        <taxon>Eukaryota</taxon>
        <taxon>Fungi</taxon>
        <taxon>Dikarya</taxon>
        <taxon>Basidiomycota</taxon>
        <taxon>Agaricomycotina</taxon>
        <taxon>Agaricomycetes</taxon>
        <taxon>Sistotremastrales</taxon>
        <taxon>Sistotremastraceae</taxon>
        <taxon>Sistotremastrum</taxon>
    </lineage>
</organism>
<evidence type="ECO:0000313" key="2">
    <source>
        <dbReference type="Proteomes" id="UP000076798"/>
    </source>
</evidence>
<sequence length="218" mass="23257">MNVFTLGLPSSDPSLHEIFEDTADHSFDLPDGSATTILSTLIALYPNSTSSSPPTTTKDIFFMPDYLSVIPGSVQAAHPEGPPSEVREYLINLVRCAHTVANAHSCSSVLAGAGSESDEYGDVAFWLGDIDVNGGEDAVGRLGLSHWISDPSKMTVNDSLPMLFNTPTLAQLGRSLDRIERVTIHNDQHGAILHVILGRLTSGSHDWVGIMGLGTTSD</sequence>
<dbReference type="AlphaFoldDB" id="A0A166EZQ0"/>
<name>A0A166EZQ0_9AGAM</name>
<reference evidence="1 2" key="1">
    <citation type="journal article" date="2016" name="Mol. Biol. Evol.">
        <title>Comparative Genomics of Early-Diverging Mushroom-Forming Fungi Provides Insights into the Origins of Lignocellulose Decay Capabilities.</title>
        <authorList>
            <person name="Nagy L.G."/>
            <person name="Riley R."/>
            <person name="Tritt A."/>
            <person name="Adam C."/>
            <person name="Daum C."/>
            <person name="Floudas D."/>
            <person name="Sun H."/>
            <person name="Yadav J.S."/>
            <person name="Pangilinan J."/>
            <person name="Larsson K.H."/>
            <person name="Matsuura K."/>
            <person name="Barry K."/>
            <person name="Labutti K."/>
            <person name="Kuo R."/>
            <person name="Ohm R.A."/>
            <person name="Bhattacharya S.S."/>
            <person name="Shirouzu T."/>
            <person name="Yoshinaga Y."/>
            <person name="Martin F.M."/>
            <person name="Grigoriev I.V."/>
            <person name="Hibbett D.S."/>
        </authorList>
    </citation>
    <scope>NUCLEOTIDE SEQUENCE [LARGE SCALE GENOMIC DNA]</scope>
    <source>
        <strain evidence="1 2">HHB10207 ss-3</strain>
    </source>
</reference>
<dbReference type="OrthoDB" id="10261040at2759"/>
<proteinExistence type="predicted"/>